<dbReference type="Gene3D" id="3.30.2160.10">
    <property type="entry name" value="Hect, E3 ligase catalytic domain"/>
    <property type="match status" value="1"/>
</dbReference>
<feature type="domain" description="HECT" evidence="7">
    <location>
        <begin position="987"/>
        <end position="1199"/>
    </location>
</feature>
<dbReference type="InterPro" id="IPR044611">
    <property type="entry name" value="E3A/B/C-like"/>
</dbReference>
<dbReference type="EMBL" id="BPLF01000002">
    <property type="protein sequence ID" value="GIX63427.1"/>
    <property type="molecule type" value="Genomic_DNA"/>
</dbReference>
<keyword evidence="4 5" id="KW-0833">Ubl conjugation pathway</keyword>
<evidence type="ECO:0000256" key="1">
    <source>
        <dbReference type="ARBA" id="ARBA00000885"/>
    </source>
</evidence>
<evidence type="ECO:0000313" key="9">
    <source>
        <dbReference type="Proteomes" id="UP001497744"/>
    </source>
</evidence>
<dbReference type="EC" id="2.3.2.26" evidence="2"/>
<evidence type="ECO:0000259" key="7">
    <source>
        <dbReference type="PROSITE" id="PS50237"/>
    </source>
</evidence>
<keyword evidence="9" id="KW-1185">Reference proteome</keyword>
<feature type="region of interest" description="Disordered" evidence="6">
    <location>
        <begin position="118"/>
        <end position="137"/>
    </location>
</feature>
<dbReference type="PANTHER" id="PTHR45700">
    <property type="entry name" value="UBIQUITIN-PROTEIN LIGASE E3C"/>
    <property type="match status" value="1"/>
</dbReference>
<evidence type="ECO:0000256" key="5">
    <source>
        <dbReference type="PROSITE-ProRule" id="PRU00104"/>
    </source>
</evidence>
<dbReference type="SUPFAM" id="SSF56204">
    <property type="entry name" value="Hect, E3 ligase catalytic domain"/>
    <property type="match status" value="1"/>
</dbReference>
<sequence>MFFDGNIKPQRVVSLSGASGRSWSRATQRRYTGFLSLQHDQERACRTIVRFLRHVLEVKRCLQPLKDELRNLYVEARDFCTSLDRDDNGRPSRGDDLKYNADTKFYDFVWATLGESREKPGGATVPRGPSIGIDDGHQGEELRTAADSQEQITAAQETKRPPGYDADAVTKHPVCRFMRVTAALARFDWKNDYSEEIRSCLWWFEDWSRVWHKDESSREILTVPVLRAQLVSLCLEFFRLLVPRDTCNAADLITHASRRYDNGDYALQTAQASGGSNAATFGVARDERNALLPRRKVLQMNRELEKAHSQHEFMPREVGGDWTRGRPLNDVLPKMVITMAPLLNDDWLVVRYVAVFFNLIPKDKVRKLNAEHAIAFKWYPEMLYRAALADRAASQEVNYLYAMSARVMQLCNTKESALRLLLNFWSVPRICEQAEASSVYRDLVYATFSPSFLQGICFVNCRIKKEYHSGGSRDKHGARGGAPPQLVEAIASNIQKRYRDASIGSVIRNYEKTTLVQKGLRSVVKGLLDAPQFLLLVQSAPAVAPLPDPAAVQRIQFMGARYDYLNSHRARVQFKYVRWGAPRQGEIEAKLPAPYQERWKYYTLFYERVFVNLRELLGLFVGGCDTQDDRDYVASILYVMLMCWQFSDSYDRRVVMPYPHDDLEVWSTVMEVYKSDTHVLLATLLLLQLSTGLDYFQGDLGWAALNTSRKNAEAVTHDMFQHRQPVSLDPKVVDLLISRGMPTTLTALFRKHHAGCCWSSFTQFAASMSTVESNSSAFSFIWRIFGVILEHCLKIMHDNELFGDMERRGIFSEEDAVFLADALNHTFWHQLSPPHTRDSWLGFRQSEHFPGNAVCSCAIEVRVNPLFHKTKGEEPYEAEFWGPVASRFNERFRRRYTDHIPSVIAGAERKVLQELNRPRLPVVLTEVLQYIPQAVSFDVRLQLLVAYIKRDQVNHRDQWRSMYHVMPHVIRRTHIVEDGMTAFASLTGSQLKGVIRVIFVDETGVREEGVDGGGLFKEFLISLCGIIFNPAYGIFEESPYDRSFAPSPNSHIANDDHLLIFNFVGKVIGKALYEHILVEPVLSNVLLNLILGRRNTFDDLKYFDPELHRNLVSLRKMTAEEIAALGLTFTTTVSSLGNTTQAEIADGGKNVKVTKLNLEEFIYNFADFKCNRLIEPQSAAFLEGISEVIPLEWLKMFSPVAERDRRGGHAGERDLLRRLHGDVAGGGLVLGGPGGVRQRREVHVPLVCDLVQAGAPDGVPAAVPALLHHPRHRHPQHADRGHLHESAEAAAVQQQGGGAVSAVGRDDHVQGLWYELIWRGFLRELHVLLFGFVLAYLCDIATLYHRLSFASIRVHAEPLDEETLDRFGNVSWPGFDNGADHLGCPAECGEVVFVVEFQRGARRGLLCRRVQSESVADFGADQPHAA</sequence>
<dbReference type="PROSITE" id="PS50237">
    <property type="entry name" value="HECT"/>
    <property type="match status" value="1"/>
</dbReference>
<dbReference type="GeneID" id="94194908"/>
<evidence type="ECO:0000256" key="4">
    <source>
        <dbReference type="ARBA" id="ARBA00022786"/>
    </source>
</evidence>
<keyword evidence="3" id="KW-0808">Transferase</keyword>
<dbReference type="RefSeq" id="XP_067715496.1">
    <property type="nucleotide sequence ID" value="XM_067859395.1"/>
</dbReference>
<proteinExistence type="predicted"/>
<dbReference type="Proteomes" id="UP001497744">
    <property type="component" value="Unassembled WGS sequence"/>
</dbReference>
<dbReference type="GO" id="GO:0006511">
    <property type="term" value="P:ubiquitin-dependent protein catabolic process"/>
    <property type="evidence" value="ECO:0007669"/>
    <property type="project" value="TreeGrafter"/>
</dbReference>
<dbReference type="SMART" id="SM00119">
    <property type="entry name" value="HECTc"/>
    <property type="match status" value="1"/>
</dbReference>
<dbReference type="GO" id="GO:0061630">
    <property type="term" value="F:ubiquitin protein ligase activity"/>
    <property type="evidence" value="ECO:0007669"/>
    <property type="project" value="UniProtKB-EC"/>
</dbReference>
<dbReference type="Pfam" id="PF00632">
    <property type="entry name" value="HECT"/>
    <property type="match status" value="1"/>
</dbReference>
<evidence type="ECO:0000313" key="8">
    <source>
        <dbReference type="EMBL" id="GIX63427.1"/>
    </source>
</evidence>
<dbReference type="InterPro" id="IPR000569">
    <property type="entry name" value="HECT_dom"/>
</dbReference>
<dbReference type="Gene3D" id="3.90.1750.10">
    <property type="entry name" value="Hect, E3 ligase catalytic domains"/>
    <property type="match status" value="1"/>
</dbReference>
<reference evidence="8 9" key="1">
    <citation type="submission" date="2021-06" db="EMBL/GenBank/DDBJ databases">
        <title>Genome sequence of Babesia caballi.</title>
        <authorList>
            <person name="Yamagishi J."/>
            <person name="Kidaka T."/>
            <person name="Ochi A."/>
        </authorList>
    </citation>
    <scope>NUCLEOTIDE SEQUENCE [LARGE SCALE GENOMIC DNA]</scope>
    <source>
        <strain evidence="8">USDA-D6B2</strain>
    </source>
</reference>
<dbReference type="PANTHER" id="PTHR45700:SF2">
    <property type="entry name" value="UBIQUITIN-PROTEIN LIGASE E3C"/>
    <property type="match status" value="1"/>
</dbReference>
<feature type="compositionally biased region" description="Polar residues" evidence="6">
    <location>
        <begin position="146"/>
        <end position="156"/>
    </location>
</feature>
<feature type="region of interest" description="Disordered" evidence="6">
    <location>
        <begin position="143"/>
        <end position="165"/>
    </location>
</feature>
<evidence type="ECO:0000256" key="6">
    <source>
        <dbReference type="SAM" id="MobiDB-lite"/>
    </source>
</evidence>
<comment type="catalytic activity">
    <reaction evidence="1">
        <text>S-ubiquitinyl-[E2 ubiquitin-conjugating enzyme]-L-cysteine + [acceptor protein]-L-lysine = [E2 ubiquitin-conjugating enzyme]-L-cysteine + N(6)-ubiquitinyl-[acceptor protein]-L-lysine.</text>
        <dbReference type="EC" id="2.3.2.26"/>
    </reaction>
</comment>
<gene>
    <name evidence="8" type="ORF">BcabD6B2_28620</name>
</gene>
<comment type="caution">
    <text evidence="5">Lacks conserved residue(s) required for the propagation of feature annotation.</text>
</comment>
<name>A0AAV4LT35_BABCB</name>
<evidence type="ECO:0000256" key="3">
    <source>
        <dbReference type="ARBA" id="ARBA00022679"/>
    </source>
</evidence>
<dbReference type="InterPro" id="IPR035983">
    <property type="entry name" value="Hect_E3_ubiquitin_ligase"/>
</dbReference>
<organism evidence="8 9">
    <name type="scientific">Babesia caballi</name>
    <dbReference type="NCBI Taxonomy" id="5871"/>
    <lineage>
        <taxon>Eukaryota</taxon>
        <taxon>Sar</taxon>
        <taxon>Alveolata</taxon>
        <taxon>Apicomplexa</taxon>
        <taxon>Aconoidasida</taxon>
        <taxon>Piroplasmida</taxon>
        <taxon>Babesiidae</taxon>
        <taxon>Babesia</taxon>
    </lineage>
</organism>
<dbReference type="GO" id="GO:0000209">
    <property type="term" value="P:protein polyubiquitination"/>
    <property type="evidence" value="ECO:0007669"/>
    <property type="project" value="InterPro"/>
</dbReference>
<evidence type="ECO:0000256" key="2">
    <source>
        <dbReference type="ARBA" id="ARBA00012485"/>
    </source>
</evidence>
<comment type="caution">
    <text evidence="8">The sequence shown here is derived from an EMBL/GenBank/DDBJ whole genome shotgun (WGS) entry which is preliminary data.</text>
</comment>
<accession>A0AAV4LT35</accession>
<protein>
    <recommendedName>
        <fullName evidence="2">HECT-type E3 ubiquitin transferase</fullName>
        <ecNumber evidence="2">2.3.2.26</ecNumber>
    </recommendedName>
</protein>